<feature type="domain" description="Four-carbon acid sugar kinase N-terminal" evidence="7">
    <location>
        <begin position="7"/>
        <end position="241"/>
    </location>
</feature>
<dbReference type="InterPro" id="IPR031475">
    <property type="entry name" value="NBD_C"/>
</dbReference>
<keyword evidence="6" id="KW-0119">Carbohydrate metabolism</keyword>
<dbReference type="Gene3D" id="3.40.50.10840">
    <property type="entry name" value="Putative sugar-binding, N-terminal domain"/>
    <property type="match status" value="1"/>
</dbReference>
<keyword evidence="2" id="KW-0808">Transferase</keyword>
<dbReference type="Proteomes" id="UP000055019">
    <property type="component" value="Unassembled WGS sequence"/>
</dbReference>
<dbReference type="InterPro" id="IPR010737">
    <property type="entry name" value="4-carb_acid_sugar_kinase_N"/>
</dbReference>
<evidence type="ECO:0000313" key="10">
    <source>
        <dbReference type="Proteomes" id="UP000055019"/>
    </source>
</evidence>
<evidence type="ECO:0000259" key="8">
    <source>
        <dbReference type="Pfam" id="PF17042"/>
    </source>
</evidence>
<evidence type="ECO:0000259" key="7">
    <source>
        <dbReference type="Pfam" id="PF07005"/>
    </source>
</evidence>
<dbReference type="InterPro" id="IPR037051">
    <property type="entry name" value="4-carb_acid_sugar_kinase_N_sf"/>
</dbReference>
<name>A0A158L3P9_9BURK</name>
<evidence type="ECO:0000256" key="3">
    <source>
        <dbReference type="ARBA" id="ARBA00022741"/>
    </source>
</evidence>
<dbReference type="EMBL" id="FCOM02000110">
    <property type="protein sequence ID" value="SAL88018.1"/>
    <property type="molecule type" value="Genomic_DNA"/>
</dbReference>
<dbReference type="GO" id="GO:0005524">
    <property type="term" value="F:ATP binding"/>
    <property type="evidence" value="ECO:0007669"/>
    <property type="project" value="UniProtKB-KW"/>
</dbReference>
<organism evidence="9 10">
    <name type="scientific">Caballeronia arvi</name>
    <dbReference type="NCBI Taxonomy" id="1777135"/>
    <lineage>
        <taxon>Bacteria</taxon>
        <taxon>Pseudomonadati</taxon>
        <taxon>Pseudomonadota</taxon>
        <taxon>Betaproteobacteria</taxon>
        <taxon>Burkholderiales</taxon>
        <taxon>Burkholderiaceae</taxon>
        <taxon>Caballeronia</taxon>
    </lineage>
</organism>
<sequence length="425" mass="45206">MTAAPYGFYGDDFTGATDTLANLARAGLRAMLFVEAPTPARLATLGPLDAIGVAGAARALAPQAMRVELNRIGALFATLGVRVMHYKVCSTFDSAPGVGNIGVAIDCLRRHFGNALVPIVGGQPNLGRYCAFGNLFATAGGAQAYRIDRHPAMSRHPVTPMQEADLRLHFQTLGVSVNSLDWRAYAFPDAALSDAIENAGNEPLLFDVLDDAHLLRIGRVMHERSARTPMLAVGASSVAQAWAMAAAGQCEMTASPSLEAAQSPVFVLAGSLSPMTEKQIEAAHSYRRVELDPCAMHDASYRDQCRAQIADGLRAGRHVLAYTHRAPVDMKADAAPLAARCAELLRDVVAEVRPKRIGIAGGDTSSFGVQALRPWGLSYVAPLDRGVTVCRVHSDEAATHGTEIMLKGGQMGGADCFERLVYGRL</sequence>
<dbReference type="Gene3D" id="3.40.980.20">
    <property type="entry name" value="Four-carbon acid sugar kinase, nucleotide binding domain"/>
    <property type="match status" value="1"/>
</dbReference>
<proteinExistence type="inferred from homology"/>
<dbReference type="SUPFAM" id="SSF142764">
    <property type="entry name" value="YgbK-like"/>
    <property type="match status" value="1"/>
</dbReference>
<evidence type="ECO:0000313" key="9">
    <source>
        <dbReference type="EMBL" id="SAL88018.1"/>
    </source>
</evidence>
<evidence type="ECO:0000256" key="1">
    <source>
        <dbReference type="ARBA" id="ARBA00005715"/>
    </source>
</evidence>
<keyword evidence="3" id="KW-0547">Nucleotide-binding</keyword>
<reference evidence="9" key="1">
    <citation type="submission" date="2016-01" db="EMBL/GenBank/DDBJ databases">
        <authorList>
            <person name="Peeters C."/>
        </authorList>
    </citation>
    <scope>NUCLEOTIDE SEQUENCE [LARGE SCALE GENOMIC DNA]</scope>
    <source>
        <strain evidence="9">LMG 29317</strain>
    </source>
</reference>
<dbReference type="InterPro" id="IPR042213">
    <property type="entry name" value="NBD_C_sf"/>
</dbReference>
<evidence type="ECO:0000256" key="6">
    <source>
        <dbReference type="ARBA" id="ARBA00023277"/>
    </source>
</evidence>
<keyword evidence="4 9" id="KW-0418">Kinase</keyword>
<feature type="domain" description="Four-carbon acid sugar kinase nucleotide binding" evidence="8">
    <location>
        <begin position="267"/>
        <end position="417"/>
    </location>
</feature>
<comment type="similarity">
    <text evidence="1">Belongs to the four-carbon acid sugar kinase family.</text>
</comment>
<keyword evidence="5" id="KW-0067">ATP-binding</keyword>
<evidence type="ECO:0000256" key="5">
    <source>
        <dbReference type="ARBA" id="ARBA00022840"/>
    </source>
</evidence>
<dbReference type="GO" id="GO:0016301">
    <property type="term" value="F:kinase activity"/>
    <property type="evidence" value="ECO:0007669"/>
    <property type="project" value="UniProtKB-KW"/>
</dbReference>
<evidence type="ECO:0000256" key="2">
    <source>
        <dbReference type="ARBA" id="ARBA00022679"/>
    </source>
</evidence>
<gene>
    <name evidence="9" type="ORF">AWB74_08365</name>
</gene>
<protein>
    <submittedName>
        <fullName evidence="9">HPr kinase</fullName>
    </submittedName>
</protein>
<evidence type="ECO:0000256" key="4">
    <source>
        <dbReference type="ARBA" id="ARBA00022777"/>
    </source>
</evidence>
<dbReference type="RefSeq" id="WP_061152433.1">
    <property type="nucleotide sequence ID" value="NZ_FCOM02000110.1"/>
</dbReference>
<accession>A0A158L3P9</accession>
<comment type="caution">
    <text evidence="9">The sequence shown here is derived from an EMBL/GenBank/DDBJ whole genome shotgun (WGS) entry which is preliminary data.</text>
</comment>
<dbReference type="Pfam" id="PF07005">
    <property type="entry name" value="SBD_N"/>
    <property type="match status" value="1"/>
</dbReference>
<dbReference type="AlphaFoldDB" id="A0A158L3P9"/>
<dbReference type="Pfam" id="PF17042">
    <property type="entry name" value="NBD_C"/>
    <property type="match status" value="1"/>
</dbReference>
<keyword evidence="10" id="KW-1185">Reference proteome</keyword>